<dbReference type="Gene3D" id="3.40.50.620">
    <property type="entry name" value="HUPs"/>
    <property type="match status" value="1"/>
</dbReference>
<dbReference type="Proteomes" id="UP001595803">
    <property type="component" value="Unassembled WGS sequence"/>
</dbReference>
<comment type="caution">
    <text evidence="1">The sequence shown here is derived from an EMBL/GenBank/DDBJ whole genome shotgun (WGS) entry which is preliminary data.</text>
</comment>
<gene>
    <name evidence="1" type="ORF">ACFOSB_10765</name>
</gene>
<evidence type="ECO:0000313" key="1">
    <source>
        <dbReference type="EMBL" id="MFC3833340.1"/>
    </source>
</evidence>
<reference evidence="2" key="1">
    <citation type="journal article" date="2019" name="Int. J. Syst. Evol. Microbiol.">
        <title>The Global Catalogue of Microorganisms (GCM) 10K type strain sequencing project: providing services to taxonomists for standard genome sequencing and annotation.</title>
        <authorList>
            <consortium name="The Broad Institute Genomics Platform"/>
            <consortium name="The Broad Institute Genome Sequencing Center for Infectious Disease"/>
            <person name="Wu L."/>
            <person name="Ma J."/>
        </authorList>
    </citation>
    <scope>NUCLEOTIDE SEQUENCE [LARGE SCALE GENOMIC DNA]</scope>
    <source>
        <strain evidence="2">CCTCC AB 2017081</strain>
    </source>
</reference>
<keyword evidence="2" id="KW-1185">Reference proteome</keyword>
<accession>A0ABV7Z9G3</accession>
<proteinExistence type="predicted"/>
<organism evidence="1 2">
    <name type="scientific">Deinococcus rufus</name>
    <dbReference type="NCBI Taxonomy" id="2136097"/>
    <lineage>
        <taxon>Bacteria</taxon>
        <taxon>Thermotogati</taxon>
        <taxon>Deinococcota</taxon>
        <taxon>Deinococci</taxon>
        <taxon>Deinococcales</taxon>
        <taxon>Deinococcaceae</taxon>
        <taxon>Deinococcus</taxon>
    </lineage>
</organism>
<protein>
    <recommendedName>
        <fullName evidence="3">7-cyano-7-deazaguanine synthase</fullName>
    </recommendedName>
</protein>
<dbReference type="RefSeq" id="WP_322472742.1">
    <property type="nucleotide sequence ID" value="NZ_JBHRZG010000010.1"/>
</dbReference>
<evidence type="ECO:0000313" key="2">
    <source>
        <dbReference type="Proteomes" id="UP001595803"/>
    </source>
</evidence>
<dbReference type="EMBL" id="JBHRZG010000010">
    <property type="protein sequence ID" value="MFC3833340.1"/>
    <property type="molecule type" value="Genomic_DNA"/>
</dbReference>
<name>A0ABV7Z9G3_9DEIO</name>
<sequence length="464" mass="51206">MHVRAFDFSERLKGRESRMDLARIQVGPLWKLRPDLSEVVDDLLDVIAAVHVVDRLVRRSRAGGYTCPRHLTLTVPVAFPERCSAQRQPLTALLEWLTGDHWEIEFNGRLGRRRTRVPALLSTGAPEMSRPFVGLYSGGLDSLAGAVAQALDPQFDTGLLVGGQTGGGLKSLQSGQFAALRERLPQVQWRPFQGFWHQAGKKELADWFVQEQSQEKSQRSRALLFLTIGVITALAHDVDTLHVYENGVGAINLPYTAAFAGADQTRAMHPRTLLLMERWLTGLLERPVRILNPSLWRTKGEMCAQVAAAGLGDLTVLTASCDSYPLRHATHKQCGSCTSCVMRRVSLHAAGLYAGDAAADQYRDDLFRLTLQGGADRRHALHYMQEQAQQFACLSGPGRMVDFRLAFDGLEDARQAIHQHSGLSLPEVDTRLGRLFGQYAREVAGFSRDLTSPTPPVASSPLVA</sequence>
<evidence type="ECO:0008006" key="3">
    <source>
        <dbReference type="Google" id="ProtNLM"/>
    </source>
</evidence>
<dbReference type="InterPro" id="IPR014729">
    <property type="entry name" value="Rossmann-like_a/b/a_fold"/>
</dbReference>